<comment type="caution">
    <text evidence="3">The sequence shown here is derived from an EMBL/GenBank/DDBJ whole genome shotgun (WGS) entry which is preliminary data.</text>
</comment>
<feature type="transmembrane region" description="Helical" evidence="2">
    <location>
        <begin position="65"/>
        <end position="86"/>
    </location>
</feature>
<dbReference type="EMBL" id="BAAAHC010000024">
    <property type="protein sequence ID" value="GAA0538800.1"/>
    <property type="molecule type" value="Genomic_DNA"/>
</dbReference>
<dbReference type="RefSeq" id="WP_346074228.1">
    <property type="nucleotide sequence ID" value="NZ_BAAAHC010000024.1"/>
</dbReference>
<organism evidence="3 4">
    <name type="scientific">Saccharopolyspora thermophila</name>
    <dbReference type="NCBI Taxonomy" id="89367"/>
    <lineage>
        <taxon>Bacteria</taxon>
        <taxon>Bacillati</taxon>
        <taxon>Actinomycetota</taxon>
        <taxon>Actinomycetes</taxon>
        <taxon>Pseudonocardiales</taxon>
        <taxon>Pseudonocardiaceae</taxon>
        <taxon>Saccharopolyspora</taxon>
    </lineage>
</organism>
<evidence type="ECO:0000313" key="4">
    <source>
        <dbReference type="Proteomes" id="UP001500220"/>
    </source>
</evidence>
<feature type="transmembrane region" description="Helical" evidence="2">
    <location>
        <begin position="136"/>
        <end position="153"/>
    </location>
</feature>
<evidence type="ECO:0000313" key="3">
    <source>
        <dbReference type="EMBL" id="GAA0538800.1"/>
    </source>
</evidence>
<sequence length="366" mass="40006">MTTIYDPRAARTIAKAEAAKAQAQAEAVREQTRRDREARRAEQAREERRERRRERQQRWARWRKAAPDTALAGLWAALIVAPLVLAWDAQARFAAAVLHVPAGMSWLFPLAIEAGAWVCAFEAHRRARRGAPVGSLLRWMWLLAGIAAAINAAHGTADYGLVAGLALGTLSLLGVLLHHIRQSLDAAEADGRTGREISQRFARWLMFPWMSWRAARVAVRVGLDHPAAWEAAWIDRHGVGPAASRRDRRLAKVIVKRQAKADRKAAENGGFTIINGVILRTTLPALDVPAAPPAAELSTPIEQRKLSRRAAALLESTRAAIAAGELPERPSANAIRRRFGGAMETAQEVRDALADMHPVASGSEAA</sequence>
<gene>
    <name evidence="3" type="ORF">GCM10009545_46830</name>
</gene>
<feature type="region of interest" description="Disordered" evidence="1">
    <location>
        <begin position="24"/>
        <end position="56"/>
    </location>
</feature>
<feature type="transmembrane region" description="Helical" evidence="2">
    <location>
        <begin position="106"/>
        <end position="124"/>
    </location>
</feature>
<feature type="compositionally biased region" description="Basic and acidic residues" evidence="1">
    <location>
        <begin position="27"/>
        <end position="49"/>
    </location>
</feature>
<proteinExistence type="predicted"/>
<reference evidence="3 4" key="1">
    <citation type="journal article" date="2019" name="Int. J. Syst. Evol. Microbiol.">
        <title>The Global Catalogue of Microorganisms (GCM) 10K type strain sequencing project: providing services to taxonomists for standard genome sequencing and annotation.</title>
        <authorList>
            <consortium name="The Broad Institute Genomics Platform"/>
            <consortium name="The Broad Institute Genome Sequencing Center for Infectious Disease"/>
            <person name="Wu L."/>
            <person name="Ma J."/>
        </authorList>
    </citation>
    <scope>NUCLEOTIDE SEQUENCE [LARGE SCALE GENOMIC DNA]</scope>
    <source>
        <strain evidence="3 4">JCM 10664</strain>
    </source>
</reference>
<protein>
    <recommendedName>
        <fullName evidence="5">DUF2637 domain-containing protein</fullName>
    </recommendedName>
</protein>
<dbReference type="Proteomes" id="UP001500220">
    <property type="component" value="Unassembled WGS sequence"/>
</dbReference>
<evidence type="ECO:0000256" key="2">
    <source>
        <dbReference type="SAM" id="Phobius"/>
    </source>
</evidence>
<feature type="transmembrane region" description="Helical" evidence="2">
    <location>
        <begin position="159"/>
        <end position="177"/>
    </location>
</feature>
<keyword evidence="2" id="KW-1133">Transmembrane helix</keyword>
<evidence type="ECO:0008006" key="5">
    <source>
        <dbReference type="Google" id="ProtNLM"/>
    </source>
</evidence>
<keyword evidence="2" id="KW-0472">Membrane</keyword>
<accession>A0ABN1DAV2</accession>
<keyword evidence="4" id="KW-1185">Reference proteome</keyword>
<keyword evidence="2" id="KW-0812">Transmembrane</keyword>
<name>A0ABN1DAV2_9PSEU</name>
<evidence type="ECO:0000256" key="1">
    <source>
        <dbReference type="SAM" id="MobiDB-lite"/>
    </source>
</evidence>